<evidence type="ECO:0000313" key="5">
    <source>
        <dbReference type="EMBL" id="CUP19565.1"/>
    </source>
</evidence>
<dbReference type="Pfam" id="PF13187">
    <property type="entry name" value="Fer4_9"/>
    <property type="match status" value="1"/>
</dbReference>
<dbReference type="Proteomes" id="UP000095455">
    <property type="component" value="Unassembled WGS sequence"/>
</dbReference>
<dbReference type="PROSITE" id="PS00198">
    <property type="entry name" value="4FE4S_FER_1"/>
    <property type="match status" value="1"/>
</dbReference>
<evidence type="ECO:0000313" key="6">
    <source>
        <dbReference type="Proteomes" id="UP000095455"/>
    </source>
</evidence>
<accession>A0A8D9LDW2</accession>
<protein>
    <submittedName>
        <fullName evidence="5">Predicted oxidoreductase</fullName>
    </submittedName>
</protein>
<dbReference type="InterPro" id="IPR017896">
    <property type="entry name" value="4Fe4S_Fe-S-bd"/>
</dbReference>
<keyword evidence="1" id="KW-0479">Metal-binding</keyword>
<dbReference type="InterPro" id="IPR053135">
    <property type="entry name" value="AKR2_Oxidoreductase"/>
</dbReference>
<dbReference type="PANTHER" id="PTHR43312:SF2">
    <property type="entry name" value="OXIDOREDUCTASE"/>
    <property type="match status" value="1"/>
</dbReference>
<sequence length="367" mass="42098">MDYAIAHGVNYFDVAPVYVRGLSEQATGLALSRHSRDKYFIATKLSTHRPVPEWRTLEGSKGLFEQSLKNLRVDYIDYYLIHGVGLGGMDDLRKRLYDNGVLDFLLKERKAGRIRNLGWSFHGDVKVFDYLLSLDIPWDFVQIQLNYVDWKNASGWNVNAEYLYGELEKRNIPVVIMEPLLGGRLSRLNALSLAKLKQMRPDDSPASWAFRYAGSPKGVLTVLSGMVYMEHLQENIRTFSPLEPITEQENKALEEVTERMLHSDFVPCTECQYCMPCPYGLDIPGTFAHYNRCVNDELVAKSSQDANYREARRAFLVGYDRKVPKLRQAGHCIGCDKCVPKCPQGIKIPEQMRKIDQYVEQLKQETL</sequence>
<dbReference type="CDD" id="cd19096">
    <property type="entry name" value="AKR_Fe-S_oxidoreductase"/>
    <property type="match status" value="1"/>
</dbReference>
<dbReference type="GO" id="GO:0046872">
    <property type="term" value="F:metal ion binding"/>
    <property type="evidence" value="ECO:0007669"/>
    <property type="project" value="UniProtKB-KW"/>
</dbReference>
<dbReference type="SUPFAM" id="SSF46548">
    <property type="entry name" value="alpha-helical ferredoxin"/>
    <property type="match status" value="1"/>
</dbReference>
<dbReference type="SUPFAM" id="SSF51430">
    <property type="entry name" value="NAD(P)-linked oxidoreductase"/>
    <property type="match status" value="1"/>
</dbReference>
<comment type="caution">
    <text evidence="5">The sequence shown here is derived from an EMBL/GenBank/DDBJ whole genome shotgun (WGS) entry which is preliminary data.</text>
</comment>
<dbReference type="InterPro" id="IPR017900">
    <property type="entry name" value="4Fe4S_Fe_S_CS"/>
</dbReference>
<dbReference type="InterPro" id="IPR036812">
    <property type="entry name" value="NAD(P)_OxRdtase_dom_sf"/>
</dbReference>
<dbReference type="PANTHER" id="PTHR43312">
    <property type="entry name" value="D-THREO-ALDOSE 1-DEHYDROGENASE"/>
    <property type="match status" value="1"/>
</dbReference>
<evidence type="ECO:0000256" key="1">
    <source>
        <dbReference type="ARBA" id="ARBA00022723"/>
    </source>
</evidence>
<dbReference type="PROSITE" id="PS51379">
    <property type="entry name" value="4FE4S_FER_2"/>
    <property type="match status" value="1"/>
</dbReference>
<organism evidence="5 6">
    <name type="scientific">Parabacteroides distasonis</name>
    <dbReference type="NCBI Taxonomy" id="823"/>
    <lineage>
        <taxon>Bacteria</taxon>
        <taxon>Pseudomonadati</taxon>
        <taxon>Bacteroidota</taxon>
        <taxon>Bacteroidia</taxon>
        <taxon>Bacteroidales</taxon>
        <taxon>Tannerellaceae</taxon>
        <taxon>Parabacteroides</taxon>
    </lineage>
</organism>
<evidence type="ECO:0000256" key="2">
    <source>
        <dbReference type="ARBA" id="ARBA00023004"/>
    </source>
</evidence>
<gene>
    <name evidence="5" type="primary">tas_1</name>
    <name evidence="5" type="ORF">ERS852380_04124</name>
</gene>
<keyword evidence="3" id="KW-0411">Iron-sulfur</keyword>
<evidence type="ECO:0000256" key="3">
    <source>
        <dbReference type="ARBA" id="ARBA00023014"/>
    </source>
</evidence>
<dbReference type="AlphaFoldDB" id="A0A8D9LDW2"/>
<dbReference type="InterPro" id="IPR023210">
    <property type="entry name" value="NADP_OxRdtase_dom"/>
</dbReference>
<proteinExistence type="predicted"/>
<dbReference type="EMBL" id="CYYK01000020">
    <property type="protein sequence ID" value="CUP19565.1"/>
    <property type="molecule type" value="Genomic_DNA"/>
</dbReference>
<dbReference type="Pfam" id="PF00248">
    <property type="entry name" value="Aldo_ket_red"/>
    <property type="match status" value="1"/>
</dbReference>
<feature type="domain" description="4Fe-4S ferredoxin-type" evidence="4">
    <location>
        <begin position="322"/>
        <end position="351"/>
    </location>
</feature>
<dbReference type="Gene3D" id="3.20.20.100">
    <property type="entry name" value="NADP-dependent oxidoreductase domain"/>
    <property type="match status" value="1"/>
</dbReference>
<evidence type="ECO:0000259" key="4">
    <source>
        <dbReference type="PROSITE" id="PS51379"/>
    </source>
</evidence>
<reference evidence="5 6" key="1">
    <citation type="submission" date="2015-09" db="EMBL/GenBank/DDBJ databases">
        <authorList>
            <consortium name="Pathogen Informatics"/>
        </authorList>
    </citation>
    <scope>NUCLEOTIDE SEQUENCE [LARGE SCALE GENOMIC DNA]</scope>
    <source>
        <strain evidence="5 6">2789STDY5608822</strain>
    </source>
</reference>
<keyword evidence="2" id="KW-0408">Iron</keyword>
<dbReference type="GO" id="GO:0051536">
    <property type="term" value="F:iron-sulfur cluster binding"/>
    <property type="evidence" value="ECO:0007669"/>
    <property type="project" value="UniProtKB-KW"/>
</dbReference>
<name>A0A8D9LDW2_PARDI</name>